<keyword evidence="1" id="KW-0472">Membrane</keyword>
<organism evidence="2 4">
    <name type="scientific">Proteus penneri</name>
    <dbReference type="NCBI Taxonomy" id="102862"/>
    <lineage>
        <taxon>Bacteria</taxon>
        <taxon>Pseudomonadati</taxon>
        <taxon>Pseudomonadota</taxon>
        <taxon>Gammaproteobacteria</taxon>
        <taxon>Enterobacterales</taxon>
        <taxon>Morganellaceae</taxon>
        <taxon>Proteus</taxon>
    </lineage>
</organism>
<keyword evidence="1" id="KW-1133">Transmembrane helix</keyword>
<accession>A0A379EPP1</accession>
<evidence type="ECO:0000313" key="2">
    <source>
        <dbReference type="EMBL" id="CRL63436.1"/>
    </source>
</evidence>
<accession>A0A0G4QCT3</accession>
<dbReference type="RefSeq" id="WP_006535950.1">
    <property type="nucleotide sequence ID" value="NZ_CAXOSF010000012.1"/>
</dbReference>
<protein>
    <submittedName>
        <fullName evidence="3">YgdB family protein</fullName>
    </submittedName>
</protein>
<reference evidence="2" key="1">
    <citation type="submission" date="2015-06" db="EMBL/GenBank/DDBJ databases">
        <authorList>
            <person name="Urmite Genomes Urmite Genomes"/>
        </authorList>
    </citation>
    <scope>NUCLEOTIDE SEQUENCE [LARGE SCALE GENOMIC DNA]</scope>
    <source>
        <strain evidence="2">CSUR P1867</strain>
    </source>
</reference>
<dbReference type="Proteomes" id="UP000619976">
    <property type="component" value="Unassembled WGS sequence"/>
</dbReference>
<dbReference type="Proteomes" id="UP000183920">
    <property type="component" value="Unassembled WGS sequence"/>
</dbReference>
<dbReference type="Pfam" id="PF10713">
    <property type="entry name" value="DUF2509"/>
    <property type="match status" value="1"/>
</dbReference>
<gene>
    <name evidence="2" type="ORF">BN1804_02482</name>
    <name evidence="3" type="ORF">JFQ69_13330</name>
</gene>
<dbReference type="EMBL" id="CVRY01000005">
    <property type="protein sequence ID" value="CRL63436.1"/>
    <property type="molecule type" value="Genomic_DNA"/>
</dbReference>
<evidence type="ECO:0000256" key="1">
    <source>
        <dbReference type="SAM" id="Phobius"/>
    </source>
</evidence>
<evidence type="ECO:0000313" key="3">
    <source>
        <dbReference type="EMBL" id="MBJ2118639.1"/>
    </source>
</evidence>
<evidence type="ECO:0000313" key="4">
    <source>
        <dbReference type="Proteomes" id="UP000183920"/>
    </source>
</evidence>
<feature type="transmembrane region" description="Helical" evidence="1">
    <location>
        <begin position="14"/>
        <end position="36"/>
    </location>
</feature>
<dbReference type="EMBL" id="JAEKCB010000006">
    <property type="protein sequence ID" value="MBJ2118639.1"/>
    <property type="molecule type" value="Genomic_DNA"/>
</dbReference>
<dbReference type="AlphaFoldDB" id="A0A0G4QCT3"/>
<reference evidence="4" key="2">
    <citation type="submission" date="2015-06" db="EMBL/GenBank/DDBJ databases">
        <authorList>
            <person name="Urmite Genomes"/>
        </authorList>
    </citation>
    <scope>NUCLEOTIDE SEQUENCE [LARGE SCALE GENOMIC DNA]</scope>
    <source>
        <strain evidence="4">CSUR P1867</strain>
    </source>
</reference>
<dbReference type="InterPro" id="IPR019652">
    <property type="entry name" value="DUF2509"/>
</dbReference>
<sequence length="153" mass="17737">MSIDLINNKSEQGFASLLVVIGFIVMSLSALGNFAYHYRQSQQIVMQELQARQAFLFAESALAWGIKRNWEILSSQLNKWQCRHFHVNPKIKSCLFLISLEKGLLQGQAESLNGYKIYHYQWVDFLKDKNKSMVTHPNGWLDYCPLVHKECVL</sequence>
<name>A0A0G4QCT3_9GAMM</name>
<keyword evidence="1" id="KW-0812">Transmembrane</keyword>
<reference evidence="3 5" key="3">
    <citation type="submission" date="2020-12" db="EMBL/GenBank/DDBJ databases">
        <title>Enhanced detection system for hospital associated transmission using whole genome sequencing surveillance.</title>
        <authorList>
            <person name="Harrison L.H."/>
            <person name="Van Tyne D."/>
            <person name="Marsh J.W."/>
            <person name="Griffith M.P."/>
            <person name="Snyder D.J."/>
            <person name="Cooper V.S."/>
            <person name="Mustapha M."/>
        </authorList>
    </citation>
    <scope>NUCLEOTIDE SEQUENCE [LARGE SCALE GENOMIC DNA]</scope>
    <source>
        <strain evidence="3 5">PR00195</strain>
    </source>
</reference>
<proteinExistence type="predicted"/>
<keyword evidence="5" id="KW-1185">Reference proteome</keyword>
<evidence type="ECO:0000313" key="5">
    <source>
        <dbReference type="Proteomes" id="UP000619976"/>
    </source>
</evidence>